<evidence type="ECO:0000313" key="3">
    <source>
        <dbReference type="Proteomes" id="UP001215280"/>
    </source>
</evidence>
<evidence type="ECO:0000256" key="1">
    <source>
        <dbReference type="SAM" id="Coils"/>
    </source>
</evidence>
<feature type="coiled-coil region" evidence="1">
    <location>
        <begin position="30"/>
        <end position="57"/>
    </location>
</feature>
<comment type="caution">
    <text evidence="2">The sequence shown here is derived from an EMBL/GenBank/DDBJ whole genome shotgun (WGS) entry which is preliminary data.</text>
</comment>
<dbReference type="EMBL" id="JARJLG010000008">
    <property type="protein sequence ID" value="KAJ7778785.1"/>
    <property type="molecule type" value="Genomic_DNA"/>
</dbReference>
<keyword evidence="3" id="KW-1185">Reference proteome</keyword>
<organism evidence="2 3">
    <name type="scientific">Mycena maculata</name>
    <dbReference type="NCBI Taxonomy" id="230809"/>
    <lineage>
        <taxon>Eukaryota</taxon>
        <taxon>Fungi</taxon>
        <taxon>Dikarya</taxon>
        <taxon>Basidiomycota</taxon>
        <taxon>Agaricomycotina</taxon>
        <taxon>Agaricomycetes</taxon>
        <taxon>Agaricomycetidae</taxon>
        <taxon>Agaricales</taxon>
        <taxon>Marasmiineae</taxon>
        <taxon>Mycenaceae</taxon>
        <taxon>Mycena</taxon>
    </lineage>
</organism>
<reference evidence="2" key="1">
    <citation type="submission" date="2023-03" db="EMBL/GenBank/DDBJ databases">
        <title>Massive genome expansion in bonnet fungi (Mycena s.s.) driven by repeated elements and novel gene families across ecological guilds.</title>
        <authorList>
            <consortium name="Lawrence Berkeley National Laboratory"/>
            <person name="Harder C.B."/>
            <person name="Miyauchi S."/>
            <person name="Viragh M."/>
            <person name="Kuo A."/>
            <person name="Thoen E."/>
            <person name="Andreopoulos B."/>
            <person name="Lu D."/>
            <person name="Skrede I."/>
            <person name="Drula E."/>
            <person name="Henrissat B."/>
            <person name="Morin E."/>
            <person name="Kohler A."/>
            <person name="Barry K."/>
            <person name="LaButti K."/>
            <person name="Morin E."/>
            <person name="Salamov A."/>
            <person name="Lipzen A."/>
            <person name="Mereny Z."/>
            <person name="Hegedus B."/>
            <person name="Baldrian P."/>
            <person name="Stursova M."/>
            <person name="Weitz H."/>
            <person name="Taylor A."/>
            <person name="Grigoriev I.V."/>
            <person name="Nagy L.G."/>
            <person name="Martin F."/>
            <person name="Kauserud H."/>
        </authorList>
    </citation>
    <scope>NUCLEOTIDE SEQUENCE</scope>
    <source>
        <strain evidence="2">CBHHK188m</strain>
    </source>
</reference>
<keyword evidence="1" id="KW-0175">Coiled coil</keyword>
<sequence length="380" mass="42677">MVDASISSLMPSTFADQPDANVRAAVRARISELDIEIEALKLSLRSLRLERKECQQVLDTYRYPVLMLPPEMTSEIFTCFLSQFPQRPRLVGPLSPSFLCQICHAWREVALSTPTLWNAMALTLNDPDLFPNQLCLLEAWLDRSGMCPLSIEFECDLVGTSTAPLVETIVRHASRWEDVNLRLPYEVLHLIRGVMPRLRDVTIAPSNVLEQTTPVLEIFTQARSLRAVTLLTFFNPFCITLPWSQLTALSTESIFDSEAAVILRHTAALEECDLTLNLILLSEPIPAIPPLLHLRSLKIWPFEGDPEGPHTHLIPALTLPALETISLFEPYLGTDPIATISALRPQGYPQQIEIYSYSAEDRDVYTAAFPQANVIVRDGY</sequence>
<protein>
    <recommendedName>
        <fullName evidence="4">F-box domain-containing protein</fullName>
    </recommendedName>
</protein>
<name>A0AAD7K5E9_9AGAR</name>
<proteinExistence type="predicted"/>
<accession>A0AAD7K5E9</accession>
<dbReference type="AlphaFoldDB" id="A0AAD7K5E9"/>
<dbReference type="Proteomes" id="UP001215280">
    <property type="component" value="Unassembled WGS sequence"/>
</dbReference>
<evidence type="ECO:0000313" key="2">
    <source>
        <dbReference type="EMBL" id="KAJ7778785.1"/>
    </source>
</evidence>
<evidence type="ECO:0008006" key="4">
    <source>
        <dbReference type="Google" id="ProtNLM"/>
    </source>
</evidence>
<gene>
    <name evidence="2" type="ORF">DFH07DRAFT_539901</name>
</gene>